<evidence type="ECO:0000313" key="3">
    <source>
        <dbReference type="Proteomes" id="UP000825066"/>
    </source>
</evidence>
<organism evidence="2 3">
    <name type="scientific">Stenotrophomonas pavanii</name>
    <dbReference type="NCBI Taxonomy" id="487698"/>
    <lineage>
        <taxon>Bacteria</taxon>
        <taxon>Pseudomonadati</taxon>
        <taxon>Pseudomonadota</taxon>
        <taxon>Gammaproteobacteria</taxon>
        <taxon>Lysobacterales</taxon>
        <taxon>Lysobacteraceae</taxon>
        <taxon>Stenotrophomonas</taxon>
    </lineage>
</organism>
<evidence type="ECO:0000256" key="1">
    <source>
        <dbReference type="ARBA" id="ARBA00023118"/>
    </source>
</evidence>
<keyword evidence="3" id="KW-1185">Reference proteome</keyword>
<dbReference type="RefSeq" id="WP_080240888.1">
    <property type="nucleotide sequence ID" value="NZ_AP024684.1"/>
</dbReference>
<reference evidence="2 3" key="1">
    <citation type="submission" date="2021-05" db="EMBL/GenBank/DDBJ databases">
        <title>Complete Genome Sequence of Stenotrophomonas pavanii strain Y.</title>
        <authorList>
            <person name="Dohra H."/>
            <person name="Mohad Din A.R.J."/>
            <person name="Suzuki K."/>
            <person name="Fatma A."/>
            <person name="Honjyo M."/>
            <person name="Nishimura T."/>
            <person name="Moriuch R."/>
            <person name="Masuda K."/>
            <person name="Minoura A."/>
            <person name="Tashiro Y."/>
            <person name="Futamata H."/>
        </authorList>
    </citation>
    <scope>NUCLEOTIDE SEQUENCE [LARGE SCALE GENOMIC DNA]</scope>
    <source>
        <strain evidence="3">Y</strain>
    </source>
</reference>
<dbReference type="CDD" id="cd05400">
    <property type="entry name" value="NT_2-5OAS_ClassI-CCAase"/>
    <property type="match status" value="1"/>
</dbReference>
<accession>A0ABM7R0H4</accession>
<evidence type="ECO:0000313" key="2">
    <source>
        <dbReference type="EMBL" id="BCX42975.1"/>
    </source>
</evidence>
<dbReference type="Proteomes" id="UP000825066">
    <property type="component" value="Chromosome"/>
</dbReference>
<name>A0ABM7R0H4_9GAMM</name>
<keyword evidence="1" id="KW-0051">Antiviral defense</keyword>
<sequence length="414" mass="45601">MNILTEVPDPRAAGWEHVLFKAADDISLSEALYQKINDRYDTLQDALRATNHPLLKSAHVFPQGSIRLRTAITPCGTSDELGTVDADAVIWLEHAGDASAADVLGAIEERFSESSRVQAPIEQLRRGIRIVYADENPGFHIDVTPARNIATNFNECGHGRLVVPDRKLKDWKASAPIDYCAWLEEVAELSLPVLSVEARAMDSASQEDLPSYSDYISRNVLRAAIKLLKRNRDTWAQQNTDLCADRPISAVITTLAALAYQSIAKDSNHRFLRPIDALLEVVERMPDFIGGSSGNWLVLNPVEPSENFAEKWNRPEGANGRRTFDKWHAQATNAFSLGLREHASMESFREEVSSAFGVGRNFVKDAVNEIPATFDLPGASVGTTRSKQLLEAFSGAAVAGRESQANIQPIKRLG</sequence>
<proteinExistence type="predicted"/>
<dbReference type="EMBL" id="AP024684">
    <property type="protein sequence ID" value="BCX42975.1"/>
    <property type="molecule type" value="Genomic_DNA"/>
</dbReference>
<dbReference type="InterPro" id="IPR006116">
    <property type="entry name" value="NT_2-5OAS_ClassI-CCAase"/>
</dbReference>
<protein>
    <submittedName>
        <fullName evidence="2">Nucleotidyltransferase</fullName>
    </submittedName>
</protein>
<gene>
    <name evidence="2" type="ORF">STNY_R11550</name>
</gene>
<dbReference type="Pfam" id="PF18144">
    <property type="entry name" value="SMODS"/>
    <property type="match status" value="1"/>
</dbReference>